<evidence type="ECO:0000313" key="7">
    <source>
        <dbReference type="Proteomes" id="UP000694397"/>
    </source>
</evidence>
<gene>
    <name evidence="6" type="primary">rbm12ba</name>
</gene>
<dbReference type="RefSeq" id="XP_018618488.1">
    <property type="nucleotide sequence ID" value="XM_018762972.2"/>
</dbReference>
<reference evidence="6 7" key="1">
    <citation type="submission" date="2019-04" db="EMBL/GenBank/DDBJ databases">
        <authorList>
            <consortium name="Wellcome Sanger Institute Data Sharing"/>
        </authorList>
    </citation>
    <scope>NUCLEOTIDE SEQUENCE [LARGE SCALE GENOMIC DNA]</scope>
</reference>
<evidence type="ECO:0000313" key="6">
    <source>
        <dbReference type="Ensembl" id="ENSSFOP00015014612.1"/>
    </source>
</evidence>
<dbReference type="OrthoDB" id="2588702at2759"/>
<dbReference type="AlphaFoldDB" id="A0A8C9V1D4"/>
<organism evidence="6 7">
    <name type="scientific">Scleropages formosus</name>
    <name type="common">Asian bonytongue</name>
    <name type="synonym">Osteoglossum formosum</name>
    <dbReference type="NCBI Taxonomy" id="113540"/>
    <lineage>
        <taxon>Eukaryota</taxon>
        <taxon>Metazoa</taxon>
        <taxon>Chordata</taxon>
        <taxon>Craniata</taxon>
        <taxon>Vertebrata</taxon>
        <taxon>Euteleostomi</taxon>
        <taxon>Actinopterygii</taxon>
        <taxon>Neopterygii</taxon>
        <taxon>Teleostei</taxon>
        <taxon>Osteoglossocephala</taxon>
        <taxon>Osteoglossomorpha</taxon>
        <taxon>Osteoglossiformes</taxon>
        <taxon>Osteoglossidae</taxon>
        <taxon>Scleropages</taxon>
    </lineage>
</organism>
<dbReference type="SUPFAM" id="SSF54928">
    <property type="entry name" value="RNA-binding domain, RBD"/>
    <property type="match status" value="4"/>
</dbReference>
<evidence type="ECO:0000256" key="2">
    <source>
        <dbReference type="ARBA" id="ARBA00022884"/>
    </source>
</evidence>
<evidence type="ECO:0000256" key="3">
    <source>
        <dbReference type="PROSITE-ProRule" id="PRU00176"/>
    </source>
</evidence>
<sequence length="481" mass="53825">MAVVVRLQGLHIEAGPGDIREFFSGLYIPEGGVHIVGGDLGEAFIIFTKRSDGQLALRRTGAILKGSQVELSLSSKAELHQKLASCLKRCEPLKMGRKRKHADAPDAAVTLLLSLVSAVGSLQKKKPVAPEGPPSPDNCAKSSSVSNSIETLAAPRGEASPAPSRNTRYLSLRGLPRSVTKREICSFFKNLEVKEVIVNIRTDRGYVCLVKFASEQDSREGLKYDGQSMGPFCVEVSEATEDAWFNAVDVCEKSNKCQRKPSATRVGGSPKRHDSELVSPSGEHSYSVMVQNLPRRTTKTEIKQLFRCNYVPNNQVLHLLDNQGNRTDTAFITFDRKEDYLSAMELNGCSFFSRTISVSPIAKEYMLAMIKKRAVRPPRCIDKYRDDGPREETYLYMRNLPADIRKIEIQDFFRSFDLTEECITLLRDSWGMCIGEAIIRFRSKHAAKIAETKNGRCFLGVRVLLSCINMQQVEELLHRQR</sequence>
<proteinExistence type="predicted"/>
<dbReference type="GeneID" id="108940670"/>
<keyword evidence="2 3" id="KW-0694">RNA-binding</keyword>
<dbReference type="SMART" id="SM00360">
    <property type="entry name" value="RRM"/>
    <property type="match status" value="4"/>
</dbReference>
<dbReference type="CTD" id="777631"/>
<dbReference type="Proteomes" id="UP000694397">
    <property type="component" value="Chromosome 18"/>
</dbReference>
<accession>A0A8C9V1D4</accession>
<dbReference type="GeneTree" id="ENSGT00940000158322"/>
<dbReference type="InterPro" id="IPR012677">
    <property type="entry name" value="Nucleotide-bd_a/b_plait_sf"/>
</dbReference>
<evidence type="ECO:0000256" key="4">
    <source>
        <dbReference type="SAM" id="MobiDB-lite"/>
    </source>
</evidence>
<evidence type="ECO:0000259" key="5">
    <source>
        <dbReference type="PROSITE" id="PS50102"/>
    </source>
</evidence>
<name>A0A8C9V1D4_SCLFO</name>
<reference evidence="6" key="2">
    <citation type="submission" date="2025-08" db="UniProtKB">
        <authorList>
            <consortium name="Ensembl"/>
        </authorList>
    </citation>
    <scope>IDENTIFICATION</scope>
</reference>
<dbReference type="GO" id="GO:0003723">
    <property type="term" value="F:RNA binding"/>
    <property type="evidence" value="ECO:0007669"/>
    <property type="project" value="UniProtKB-UniRule"/>
</dbReference>
<dbReference type="InterPro" id="IPR035979">
    <property type="entry name" value="RBD_domain_sf"/>
</dbReference>
<keyword evidence="7" id="KW-1185">Reference proteome</keyword>
<feature type="region of interest" description="Disordered" evidence="4">
    <location>
        <begin position="259"/>
        <end position="280"/>
    </location>
</feature>
<keyword evidence="1" id="KW-0677">Repeat</keyword>
<protein>
    <submittedName>
        <fullName evidence="6">RNA binding motif protein 12Ba</fullName>
    </submittedName>
</protein>
<dbReference type="PANTHER" id="PTHR13976">
    <property type="entry name" value="HETEROGENEOUS NUCLEAR RIBONUCLEOPROTEIN-RELATED"/>
    <property type="match status" value="1"/>
</dbReference>
<dbReference type="KEGG" id="sfm:108940670"/>
<dbReference type="Gene3D" id="3.30.70.330">
    <property type="match status" value="4"/>
</dbReference>
<dbReference type="InterPro" id="IPR000504">
    <property type="entry name" value="RRM_dom"/>
</dbReference>
<reference evidence="6" key="3">
    <citation type="submission" date="2025-09" db="UniProtKB">
        <authorList>
            <consortium name="Ensembl"/>
        </authorList>
    </citation>
    <scope>IDENTIFICATION</scope>
</reference>
<feature type="domain" description="RRM" evidence="5">
    <location>
        <begin position="286"/>
        <end position="363"/>
    </location>
</feature>
<dbReference type="Ensembl" id="ENSSFOT00015014786.2">
    <property type="protein sequence ID" value="ENSSFOP00015014612.1"/>
    <property type="gene ID" value="ENSSFOG00015009427.2"/>
</dbReference>
<dbReference type="Pfam" id="PF00076">
    <property type="entry name" value="RRM_1"/>
    <property type="match status" value="1"/>
</dbReference>
<dbReference type="InterPro" id="IPR050666">
    <property type="entry name" value="ESRP"/>
</dbReference>
<dbReference type="PROSITE" id="PS50102">
    <property type="entry name" value="RRM"/>
    <property type="match status" value="1"/>
</dbReference>
<evidence type="ECO:0000256" key="1">
    <source>
        <dbReference type="ARBA" id="ARBA00022737"/>
    </source>
</evidence>
<feature type="region of interest" description="Disordered" evidence="4">
    <location>
        <begin position="124"/>
        <end position="144"/>
    </location>
</feature>